<feature type="compositionally biased region" description="Acidic residues" evidence="1">
    <location>
        <begin position="367"/>
        <end position="378"/>
    </location>
</feature>
<sequence>KLDANADIAIFVGYAPTKKAFIIYNRITQKTIETIHVAFDELTAMASEQFSSGPRLHSMTHATSSLGLVSKLVSQQPCIPPNRDYWDRLFKPMFDEYFNPPTIVVSSVQKAAAPRAVDLADSPVSTLLSRMLHQLVFHQYKNKNTLQSFLKEFVPCPDKVLLIKLKRIYKLKTDEFGGVIKNKARLVAQGFRQEEGINFKESFTPVARIEAIHIFVANVAHKNMTIYQMDVKMAFLDGELKEEVYVSQPEGFVDQDNPSHVYKLKKALYGLKQAPRELTTAFERRVNNAFRRQVINSASRCGSGDGVDTQSKVPDEQQQNVTSINEGAGVLPKVPDVPKNDSESDEEYWTFSQDDEDAEEESNKNDDSEETESDNDEDNLTHPNLSTYKAKDQEEKNSAITKVFYFIRLVSVAAVTPSFVTTIPQPPVLNIQPLQQTPYSTTTTNPTMTLPEILNFAYLFQFDQRVSALETEMSEFGQTSQFDEAVSSILGIIDTYLSSKMKEAVDVDFQLQTKKLREKAQAKNQGFLNQVDSTMKKIIKEQVQAQVSKIMQQIEKYLTESLGAEVLVRSTNQPQTSYTVAASLSKFELKKILDIC</sequence>
<dbReference type="AlphaFoldDB" id="A0A699HJ72"/>
<feature type="compositionally biased region" description="Polar residues" evidence="1">
    <location>
        <begin position="308"/>
        <end position="325"/>
    </location>
</feature>
<organism evidence="4">
    <name type="scientific">Tanacetum cinerariifolium</name>
    <name type="common">Dalmatian daisy</name>
    <name type="synonym">Chrysanthemum cinerariifolium</name>
    <dbReference type="NCBI Taxonomy" id="118510"/>
    <lineage>
        <taxon>Eukaryota</taxon>
        <taxon>Viridiplantae</taxon>
        <taxon>Streptophyta</taxon>
        <taxon>Embryophyta</taxon>
        <taxon>Tracheophyta</taxon>
        <taxon>Spermatophyta</taxon>
        <taxon>Magnoliopsida</taxon>
        <taxon>eudicotyledons</taxon>
        <taxon>Gunneridae</taxon>
        <taxon>Pentapetalae</taxon>
        <taxon>asterids</taxon>
        <taxon>campanulids</taxon>
        <taxon>Asterales</taxon>
        <taxon>Asteraceae</taxon>
        <taxon>Asteroideae</taxon>
        <taxon>Anthemideae</taxon>
        <taxon>Anthemidinae</taxon>
        <taxon>Tanacetum</taxon>
    </lineage>
</organism>
<feature type="region of interest" description="Disordered" evidence="1">
    <location>
        <begin position="297"/>
        <end position="393"/>
    </location>
</feature>
<dbReference type="InterPro" id="IPR057670">
    <property type="entry name" value="SH3_retrovirus"/>
</dbReference>
<evidence type="ECO:0000259" key="2">
    <source>
        <dbReference type="Pfam" id="PF07727"/>
    </source>
</evidence>
<comment type="caution">
    <text evidence="4">The sequence shown here is derived from an EMBL/GenBank/DDBJ whole genome shotgun (WGS) entry which is preliminary data.</text>
</comment>
<reference evidence="4" key="1">
    <citation type="journal article" date="2019" name="Sci. Rep.">
        <title>Draft genome of Tanacetum cinerariifolium, the natural source of mosquito coil.</title>
        <authorList>
            <person name="Yamashiro T."/>
            <person name="Shiraishi A."/>
            <person name="Satake H."/>
            <person name="Nakayama K."/>
        </authorList>
    </citation>
    <scope>NUCLEOTIDE SEQUENCE</scope>
</reference>
<dbReference type="Pfam" id="PF07727">
    <property type="entry name" value="RVT_2"/>
    <property type="match status" value="1"/>
</dbReference>
<dbReference type="InterPro" id="IPR013103">
    <property type="entry name" value="RVT_2"/>
</dbReference>
<protein>
    <submittedName>
        <fullName evidence="4">Retrovirus-related Pol polyprotein from transposon TNT 1-94</fullName>
    </submittedName>
</protein>
<feature type="non-terminal residue" evidence="4">
    <location>
        <position position="1"/>
    </location>
</feature>
<gene>
    <name evidence="4" type="ORF">Tci_411604</name>
</gene>
<feature type="compositionally biased region" description="Acidic residues" evidence="1">
    <location>
        <begin position="343"/>
        <end position="360"/>
    </location>
</feature>
<feature type="domain" description="Reverse transcriptase Ty1/copia-type" evidence="2">
    <location>
        <begin position="153"/>
        <end position="285"/>
    </location>
</feature>
<proteinExistence type="predicted"/>
<evidence type="ECO:0000259" key="3">
    <source>
        <dbReference type="Pfam" id="PF25597"/>
    </source>
</evidence>
<dbReference type="EMBL" id="BKCJ010175031">
    <property type="protein sequence ID" value="GEY39630.1"/>
    <property type="molecule type" value="Genomic_DNA"/>
</dbReference>
<accession>A0A699HJ72</accession>
<evidence type="ECO:0000313" key="4">
    <source>
        <dbReference type="EMBL" id="GEY39630.1"/>
    </source>
</evidence>
<feature type="domain" description="Retroviral polymerase SH3-like" evidence="3">
    <location>
        <begin position="1"/>
        <end position="43"/>
    </location>
</feature>
<evidence type="ECO:0000256" key="1">
    <source>
        <dbReference type="SAM" id="MobiDB-lite"/>
    </source>
</evidence>
<name>A0A699HJ72_TANCI</name>
<dbReference type="Pfam" id="PF25597">
    <property type="entry name" value="SH3_retrovirus"/>
    <property type="match status" value="1"/>
</dbReference>